<dbReference type="GeneID" id="54560209"/>
<protein>
    <recommendedName>
        <fullName evidence="1">F-box domain-containing protein</fullName>
    </recommendedName>
</protein>
<accession>A0A6A6CK04</accession>
<dbReference type="OrthoDB" id="3800738at2759"/>
<proteinExistence type="predicted"/>
<reference evidence="2" key="1">
    <citation type="journal article" date="2020" name="Stud. Mycol.">
        <title>101 Dothideomycetes genomes: a test case for predicting lifestyles and emergence of pathogens.</title>
        <authorList>
            <person name="Haridas S."/>
            <person name="Albert R."/>
            <person name="Binder M."/>
            <person name="Bloem J."/>
            <person name="Labutti K."/>
            <person name="Salamov A."/>
            <person name="Andreopoulos B."/>
            <person name="Baker S."/>
            <person name="Barry K."/>
            <person name="Bills G."/>
            <person name="Bluhm B."/>
            <person name="Cannon C."/>
            <person name="Castanera R."/>
            <person name="Culley D."/>
            <person name="Daum C."/>
            <person name="Ezra D."/>
            <person name="Gonzalez J."/>
            <person name="Henrissat B."/>
            <person name="Kuo A."/>
            <person name="Liang C."/>
            <person name="Lipzen A."/>
            <person name="Lutzoni F."/>
            <person name="Magnuson J."/>
            <person name="Mondo S."/>
            <person name="Nolan M."/>
            <person name="Ohm R."/>
            <person name="Pangilinan J."/>
            <person name="Park H.-J."/>
            <person name="Ramirez L."/>
            <person name="Alfaro M."/>
            <person name="Sun H."/>
            <person name="Tritt A."/>
            <person name="Yoshinaga Y."/>
            <person name="Zwiers L.-H."/>
            <person name="Turgeon B."/>
            <person name="Goodwin S."/>
            <person name="Spatafora J."/>
            <person name="Crous P."/>
            <person name="Grigoriev I."/>
        </authorList>
    </citation>
    <scope>NUCLEOTIDE SEQUENCE</scope>
    <source>
        <strain evidence="2">ATCC 36951</strain>
    </source>
</reference>
<dbReference type="SUPFAM" id="SSF81383">
    <property type="entry name" value="F-box domain"/>
    <property type="match status" value="1"/>
</dbReference>
<organism evidence="2 3">
    <name type="scientific">Zasmidium cellare ATCC 36951</name>
    <dbReference type="NCBI Taxonomy" id="1080233"/>
    <lineage>
        <taxon>Eukaryota</taxon>
        <taxon>Fungi</taxon>
        <taxon>Dikarya</taxon>
        <taxon>Ascomycota</taxon>
        <taxon>Pezizomycotina</taxon>
        <taxon>Dothideomycetes</taxon>
        <taxon>Dothideomycetidae</taxon>
        <taxon>Mycosphaerellales</taxon>
        <taxon>Mycosphaerellaceae</taxon>
        <taxon>Zasmidium</taxon>
    </lineage>
</organism>
<dbReference type="RefSeq" id="XP_033666928.1">
    <property type="nucleotide sequence ID" value="XM_033806937.1"/>
</dbReference>
<gene>
    <name evidence="2" type="ORF">M409DRAFT_23767</name>
</gene>
<sequence>MPEDPDEGASTRFPAGQKLINTFELLEKTLLEKTLLDLDMPTLLRCQRVCKRTKAVIDDSTYLQEALFFRQAPASRATTYGGGGINPLLIFRQQRELLLESSGADPEKSFQFDISVDEKPVRDTFRMGSWRRMAFVHGLPSSKNEICKALKLYTGPEIRKEDYDVESPQGRDEYVRALERRPYLVRLHLRSGSFYWERTSGGIVVRQEHG</sequence>
<dbReference type="EMBL" id="ML993598">
    <property type="protein sequence ID" value="KAF2166039.1"/>
    <property type="molecule type" value="Genomic_DNA"/>
</dbReference>
<evidence type="ECO:0000313" key="3">
    <source>
        <dbReference type="Proteomes" id="UP000799537"/>
    </source>
</evidence>
<keyword evidence="3" id="KW-1185">Reference proteome</keyword>
<dbReference type="AlphaFoldDB" id="A0A6A6CK04"/>
<dbReference type="InterPro" id="IPR001810">
    <property type="entry name" value="F-box_dom"/>
</dbReference>
<name>A0A6A6CK04_ZASCE</name>
<dbReference type="InterPro" id="IPR036047">
    <property type="entry name" value="F-box-like_dom_sf"/>
</dbReference>
<dbReference type="PROSITE" id="PS50181">
    <property type="entry name" value="FBOX"/>
    <property type="match status" value="1"/>
</dbReference>
<feature type="domain" description="F-box" evidence="1">
    <location>
        <begin position="20"/>
        <end position="66"/>
    </location>
</feature>
<evidence type="ECO:0000259" key="1">
    <source>
        <dbReference type="PROSITE" id="PS50181"/>
    </source>
</evidence>
<dbReference type="Proteomes" id="UP000799537">
    <property type="component" value="Unassembled WGS sequence"/>
</dbReference>
<evidence type="ECO:0000313" key="2">
    <source>
        <dbReference type="EMBL" id="KAF2166039.1"/>
    </source>
</evidence>